<evidence type="ECO:0000256" key="1">
    <source>
        <dbReference type="ARBA" id="ARBA00001933"/>
    </source>
</evidence>
<comment type="subunit">
    <text evidence="3">Homodimer.</text>
</comment>
<dbReference type="PRINTS" id="PR00799">
    <property type="entry name" value="TRANSAMINASE"/>
</dbReference>
<dbReference type="InterPro" id="IPR015424">
    <property type="entry name" value="PyrdxlP-dep_Trfase"/>
</dbReference>
<evidence type="ECO:0000313" key="9">
    <source>
        <dbReference type="EMBL" id="QPI49816.1"/>
    </source>
</evidence>
<dbReference type="InterPro" id="IPR015422">
    <property type="entry name" value="PyrdxlP-dep_Trfase_small"/>
</dbReference>
<dbReference type="EC" id="2.6.1.-" evidence="7"/>
<keyword evidence="6" id="KW-0663">Pyridoxal phosphate</keyword>
<accession>A0AA49A863</accession>
<sequence length="404" mass="43288">MTSTASATIFSAIDMAPRDPILGITEAFNADTNPAKINLGVGVYYDDNGKVPLLGCVRKAEALLMEQLAPRTYLPIEGLAAYDTAVQELVFGAGSAIIQDKRAVTVQAIGGTGALKIGADFLQRFAPGSSVYISDPSWENHRALFESAGFTVNTYRYYDAATRGVDFDGMLADLKAMPKGAIVLLHACCHNPTGADITSAQWDEVIAAIGAGGLIPFLDMAYQGFGSGIAEDGAVVGKFAAAGGPLLISNSFSKSFSLYGERVGALSVVGASAEEAARLLSQLKRVVRTNYSNPPIHGGKVVATVLTTPELRQLWEDELAGMRVRIKEMRNTFVQKLKEKAPAHDFEFVREQVGMFSYSGLSKQQVERLRVEHSIYAVDTGRICVAALNSKNIDRVIDAIAKVL</sequence>
<evidence type="ECO:0000256" key="4">
    <source>
        <dbReference type="ARBA" id="ARBA00022576"/>
    </source>
</evidence>
<dbReference type="Proteomes" id="UP000662888">
    <property type="component" value="Chromosome"/>
</dbReference>
<dbReference type="PROSITE" id="PS00105">
    <property type="entry name" value="AA_TRANSFER_CLASS_1"/>
    <property type="match status" value="1"/>
</dbReference>
<evidence type="ECO:0000313" key="10">
    <source>
        <dbReference type="Proteomes" id="UP000662888"/>
    </source>
</evidence>
<comment type="cofactor">
    <cofactor evidence="1 7">
        <name>pyridoxal 5'-phosphate</name>
        <dbReference type="ChEBI" id="CHEBI:597326"/>
    </cofactor>
</comment>
<keyword evidence="10" id="KW-1185">Reference proteome</keyword>
<evidence type="ECO:0000256" key="6">
    <source>
        <dbReference type="ARBA" id="ARBA00022898"/>
    </source>
</evidence>
<keyword evidence="5 7" id="KW-0808">Transferase</keyword>
<dbReference type="SUPFAM" id="SSF53383">
    <property type="entry name" value="PLP-dependent transferases"/>
    <property type="match status" value="1"/>
</dbReference>
<reference evidence="9 10" key="1">
    <citation type="submission" date="2020-11" db="EMBL/GenBank/DDBJ databases">
        <authorList>
            <person name="Sun Q."/>
        </authorList>
    </citation>
    <scope>NUCLEOTIDE SEQUENCE [LARGE SCALE GENOMIC DNA]</scope>
    <source>
        <strain evidence="9 10">P8398</strain>
    </source>
</reference>
<dbReference type="InterPro" id="IPR000796">
    <property type="entry name" value="Asp_trans"/>
</dbReference>
<dbReference type="Pfam" id="PF00155">
    <property type="entry name" value="Aminotran_1_2"/>
    <property type="match status" value="1"/>
</dbReference>
<comment type="similarity">
    <text evidence="2 7">Belongs to the class-I pyridoxal-phosphate-dependent aminotransferase family.</text>
</comment>
<feature type="domain" description="Aminotransferase class I/classII large" evidence="8">
    <location>
        <begin position="36"/>
        <end position="400"/>
    </location>
</feature>
<evidence type="ECO:0000256" key="7">
    <source>
        <dbReference type="RuleBase" id="RU000481"/>
    </source>
</evidence>
<dbReference type="RefSeq" id="WP_206089443.1">
    <property type="nucleotide sequence ID" value="NZ_CP065053.1"/>
</dbReference>
<dbReference type="InterPro" id="IPR004839">
    <property type="entry name" value="Aminotransferase_I/II_large"/>
</dbReference>
<dbReference type="CDD" id="cd00609">
    <property type="entry name" value="AAT_like"/>
    <property type="match status" value="1"/>
</dbReference>
<dbReference type="Gene3D" id="3.90.1150.10">
    <property type="entry name" value="Aspartate Aminotransferase, domain 1"/>
    <property type="match status" value="1"/>
</dbReference>
<evidence type="ECO:0000259" key="8">
    <source>
        <dbReference type="Pfam" id="PF00155"/>
    </source>
</evidence>
<dbReference type="GO" id="GO:0008483">
    <property type="term" value="F:transaminase activity"/>
    <property type="evidence" value="ECO:0007669"/>
    <property type="project" value="UniProtKB-KW"/>
</dbReference>
<organism evidence="9 10">
    <name type="scientific">Massilia antarctica</name>
    <dbReference type="NCBI Taxonomy" id="2765360"/>
    <lineage>
        <taxon>Bacteria</taxon>
        <taxon>Pseudomonadati</taxon>
        <taxon>Pseudomonadota</taxon>
        <taxon>Betaproteobacteria</taxon>
        <taxon>Burkholderiales</taxon>
        <taxon>Oxalobacteraceae</taxon>
        <taxon>Telluria group</taxon>
        <taxon>Massilia</taxon>
    </lineage>
</organism>
<keyword evidence="4 7" id="KW-0032">Aminotransferase</keyword>
<evidence type="ECO:0000256" key="3">
    <source>
        <dbReference type="ARBA" id="ARBA00011738"/>
    </source>
</evidence>
<gene>
    <name evidence="9" type="ORF">IV454_31125</name>
</gene>
<name>A0AA49A863_9BURK</name>
<dbReference type="InterPro" id="IPR004838">
    <property type="entry name" value="NHTrfase_class1_PyrdxlP-BS"/>
</dbReference>
<evidence type="ECO:0000256" key="5">
    <source>
        <dbReference type="ARBA" id="ARBA00022679"/>
    </source>
</evidence>
<dbReference type="EMBL" id="CP065053">
    <property type="protein sequence ID" value="QPI49816.1"/>
    <property type="molecule type" value="Genomic_DNA"/>
</dbReference>
<evidence type="ECO:0000256" key="2">
    <source>
        <dbReference type="ARBA" id="ARBA00007441"/>
    </source>
</evidence>
<dbReference type="InterPro" id="IPR015421">
    <property type="entry name" value="PyrdxlP-dep_Trfase_major"/>
</dbReference>
<dbReference type="NCBIfam" id="NF006719">
    <property type="entry name" value="PRK09257.1"/>
    <property type="match status" value="1"/>
</dbReference>
<protein>
    <recommendedName>
        <fullName evidence="7">Aminotransferase</fullName>
        <ecNumber evidence="7">2.6.1.-</ecNumber>
    </recommendedName>
</protein>
<dbReference type="PANTHER" id="PTHR11879:SF37">
    <property type="entry name" value="AROMATIC-AMINO-ACID AMINOTRANSFERASE"/>
    <property type="match status" value="1"/>
</dbReference>
<dbReference type="Gene3D" id="3.40.640.10">
    <property type="entry name" value="Type I PLP-dependent aspartate aminotransferase-like (Major domain)"/>
    <property type="match status" value="1"/>
</dbReference>
<proteinExistence type="inferred from homology"/>
<dbReference type="PANTHER" id="PTHR11879">
    <property type="entry name" value="ASPARTATE AMINOTRANSFERASE"/>
    <property type="match status" value="1"/>
</dbReference>